<evidence type="ECO:0000256" key="1">
    <source>
        <dbReference type="SAM" id="MobiDB-lite"/>
    </source>
</evidence>
<organism evidence="2 3">
    <name type="scientific">Mariprofundus micogutta</name>
    <dbReference type="NCBI Taxonomy" id="1921010"/>
    <lineage>
        <taxon>Bacteria</taxon>
        <taxon>Pseudomonadati</taxon>
        <taxon>Pseudomonadota</taxon>
        <taxon>Candidatius Mariprofundia</taxon>
        <taxon>Mariprofundales</taxon>
        <taxon>Mariprofundaceae</taxon>
        <taxon>Mariprofundus</taxon>
    </lineage>
</organism>
<dbReference type="STRING" id="1921010.MMIC_P1374"/>
<feature type="compositionally biased region" description="Basic and acidic residues" evidence="1">
    <location>
        <begin position="43"/>
        <end position="54"/>
    </location>
</feature>
<sequence>MVRSISFGVIVLVGISFGLTGCGEWKPLDHSITKHSQHHHGSGAKEHENIHPSD</sequence>
<name>A0A1L8CNK3_9PROT</name>
<evidence type="ECO:0000313" key="3">
    <source>
        <dbReference type="Proteomes" id="UP000231632"/>
    </source>
</evidence>
<feature type="region of interest" description="Disordered" evidence="1">
    <location>
        <begin position="32"/>
        <end position="54"/>
    </location>
</feature>
<dbReference type="EMBL" id="BDFD01000010">
    <property type="protein sequence ID" value="GAV20409.1"/>
    <property type="molecule type" value="Genomic_DNA"/>
</dbReference>
<proteinExistence type="predicted"/>
<feature type="compositionally biased region" description="Basic residues" evidence="1">
    <location>
        <begin position="33"/>
        <end position="42"/>
    </location>
</feature>
<evidence type="ECO:0008006" key="4">
    <source>
        <dbReference type="Google" id="ProtNLM"/>
    </source>
</evidence>
<comment type="caution">
    <text evidence="2">The sequence shown here is derived from an EMBL/GenBank/DDBJ whole genome shotgun (WGS) entry which is preliminary data.</text>
</comment>
<evidence type="ECO:0000313" key="2">
    <source>
        <dbReference type="EMBL" id="GAV20409.1"/>
    </source>
</evidence>
<reference evidence="2 3" key="1">
    <citation type="journal article" date="2017" name="Arch. Microbiol.">
        <title>Mariprofundus micogutta sp. nov., a novel iron-oxidizing zetaproteobacterium isolated from a deep-sea hydrothermal field at the Bayonnaise knoll of the Izu-Ogasawara arc, and a description of Mariprofundales ord. nov. and Zetaproteobacteria classis nov.</title>
        <authorList>
            <person name="Makita H."/>
            <person name="Tanaka E."/>
            <person name="Mitsunobu S."/>
            <person name="Miyazaki M."/>
            <person name="Nunoura T."/>
            <person name="Uematsu K."/>
            <person name="Takaki Y."/>
            <person name="Nishi S."/>
            <person name="Shimamura S."/>
            <person name="Takai K."/>
        </authorList>
    </citation>
    <scope>NUCLEOTIDE SEQUENCE [LARGE SCALE GENOMIC DNA]</scope>
    <source>
        <strain evidence="2 3">ET2</strain>
    </source>
</reference>
<dbReference type="PROSITE" id="PS51257">
    <property type="entry name" value="PROKAR_LIPOPROTEIN"/>
    <property type="match status" value="1"/>
</dbReference>
<dbReference type="Proteomes" id="UP000231632">
    <property type="component" value="Unassembled WGS sequence"/>
</dbReference>
<protein>
    <recommendedName>
        <fullName evidence="4">Lipoprotein</fullName>
    </recommendedName>
</protein>
<keyword evidence="3" id="KW-1185">Reference proteome</keyword>
<gene>
    <name evidence="2" type="ORF">MMIC_P1374</name>
</gene>
<dbReference type="AlphaFoldDB" id="A0A1L8CNK3"/>
<accession>A0A1L8CNK3</accession>